<name>A0A3S3N9E9_9MAGN</name>
<dbReference type="InterPro" id="IPR016064">
    <property type="entry name" value="NAD/diacylglycerol_kinase_sf"/>
</dbReference>
<dbReference type="InterPro" id="IPR045540">
    <property type="entry name" value="YegS/DAGK_C"/>
</dbReference>
<dbReference type="GO" id="GO:0016020">
    <property type="term" value="C:membrane"/>
    <property type="evidence" value="ECO:0007669"/>
    <property type="project" value="GOC"/>
</dbReference>
<dbReference type="InterPro" id="IPR017438">
    <property type="entry name" value="ATP-NAD_kinase_N"/>
</dbReference>
<accession>A0A3S3N9E9</accession>
<dbReference type="GO" id="GO:0001729">
    <property type="term" value="F:ceramide kinase activity"/>
    <property type="evidence" value="ECO:0007669"/>
    <property type="project" value="TreeGrafter"/>
</dbReference>
<keyword evidence="3 7" id="KW-0418">Kinase</keyword>
<dbReference type="Gene3D" id="2.60.200.40">
    <property type="match status" value="1"/>
</dbReference>
<evidence type="ECO:0000256" key="2">
    <source>
        <dbReference type="ARBA" id="ARBA00022741"/>
    </source>
</evidence>
<dbReference type="AlphaFoldDB" id="A0A3S3N9E9"/>
<evidence type="ECO:0000313" key="7">
    <source>
        <dbReference type="EMBL" id="RWR87765.1"/>
    </source>
</evidence>
<evidence type="ECO:0000313" key="8">
    <source>
        <dbReference type="Proteomes" id="UP000283530"/>
    </source>
</evidence>
<evidence type="ECO:0000256" key="1">
    <source>
        <dbReference type="ARBA" id="ARBA00022679"/>
    </source>
</evidence>
<protein>
    <submittedName>
        <fullName evidence="7">Diacylglycerol kinase</fullName>
    </submittedName>
</protein>
<keyword evidence="2" id="KW-0547">Nucleotide-binding</keyword>
<dbReference type="Pfam" id="PF00781">
    <property type="entry name" value="DAGK_cat"/>
    <property type="match status" value="1"/>
</dbReference>
<feature type="region of interest" description="Disordered" evidence="5">
    <location>
        <begin position="588"/>
        <end position="692"/>
    </location>
</feature>
<dbReference type="PROSITE" id="PS50146">
    <property type="entry name" value="DAGK"/>
    <property type="match status" value="1"/>
</dbReference>
<dbReference type="Gene3D" id="3.40.50.10330">
    <property type="entry name" value="Probable inorganic polyphosphate/atp-NAD kinase, domain 1"/>
    <property type="match status" value="1"/>
</dbReference>
<feature type="region of interest" description="Disordered" evidence="5">
    <location>
        <begin position="122"/>
        <end position="148"/>
    </location>
</feature>
<evidence type="ECO:0000256" key="4">
    <source>
        <dbReference type="ARBA" id="ARBA00022840"/>
    </source>
</evidence>
<feature type="compositionally biased region" description="Polar residues" evidence="5">
    <location>
        <begin position="127"/>
        <end position="140"/>
    </location>
</feature>
<dbReference type="OrthoDB" id="3853857at2759"/>
<keyword evidence="4" id="KW-0067">ATP-binding</keyword>
<dbReference type="STRING" id="337451.A0A3S3N9E9"/>
<dbReference type="InterPro" id="IPR001206">
    <property type="entry name" value="Diacylglycerol_kinase_cat_dom"/>
</dbReference>
<keyword evidence="1" id="KW-0808">Transferase</keyword>
<dbReference type="SMART" id="SM00046">
    <property type="entry name" value="DAGKc"/>
    <property type="match status" value="1"/>
</dbReference>
<gene>
    <name evidence="7" type="ORF">CKAN_01672200</name>
</gene>
<comment type="caution">
    <text evidence="7">The sequence shown here is derived from an EMBL/GenBank/DDBJ whole genome shotgun (WGS) entry which is preliminary data.</text>
</comment>
<dbReference type="SUPFAM" id="SSF111331">
    <property type="entry name" value="NAD kinase/diacylglycerol kinase-like"/>
    <property type="match status" value="1"/>
</dbReference>
<dbReference type="Pfam" id="PF19279">
    <property type="entry name" value="YegS_C"/>
    <property type="match status" value="1"/>
</dbReference>
<organism evidence="7 8">
    <name type="scientific">Cinnamomum micranthum f. kanehirae</name>
    <dbReference type="NCBI Taxonomy" id="337451"/>
    <lineage>
        <taxon>Eukaryota</taxon>
        <taxon>Viridiplantae</taxon>
        <taxon>Streptophyta</taxon>
        <taxon>Embryophyta</taxon>
        <taxon>Tracheophyta</taxon>
        <taxon>Spermatophyta</taxon>
        <taxon>Magnoliopsida</taxon>
        <taxon>Magnoliidae</taxon>
        <taxon>Laurales</taxon>
        <taxon>Lauraceae</taxon>
        <taxon>Cinnamomum</taxon>
    </lineage>
</organism>
<reference evidence="7 8" key="1">
    <citation type="journal article" date="2019" name="Nat. Plants">
        <title>Stout camphor tree genome fills gaps in understanding of flowering plant genome evolution.</title>
        <authorList>
            <person name="Chaw S.M."/>
            <person name="Liu Y.C."/>
            <person name="Wu Y.W."/>
            <person name="Wang H.Y."/>
            <person name="Lin C.I."/>
            <person name="Wu C.S."/>
            <person name="Ke H.M."/>
            <person name="Chang L.Y."/>
            <person name="Hsu C.Y."/>
            <person name="Yang H.T."/>
            <person name="Sudianto E."/>
            <person name="Hsu M.H."/>
            <person name="Wu K.P."/>
            <person name="Wang L.N."/>
            <person name="Leebens-Mack J.H."/>
            <person name="Tsai I.J."/>
        </authorList>
    </citation>
    <scope>NUCLEOTIDE SEQUENCE [LARGE SCALE GENOMIC DNA]</scope>
    <source>
        <strain evidence="8">cv. Chaw 1501</strain>
        <tissue evidence="7">Young leaves</tissue>
    </source>
</reference>
<feature type="compositionally biased region" description="Polar residues" evidence="5">
    <location>
        <begin position="655"/>
        <end position="670"/>
    </location>
</feature>
<feature type="domain" description="DAGKc" evidence="6">
    <location>
        <begin position="333"/>
        <end position="472"/>
    </location>
</feature>
<dbReference type="GO" id="GO:0006672">
    <property type="term" value="P:ceramide metabolic process"/>
    <property type="evidence" value="ECO:0007669"/>
    <property type="project" value="TreeGrafter"/>
</dbReference>
<dbReference type="PANTHER" id="PTHR12358">
    <property type="entry name" value="SPHINGOSINE KINASE"/>
    <property type="match status" value="1"/>
</dbReference>
<sequence>MIESPLQRKWAADKALECSLFGAANKSPKNPKRSAYEVLISPTDFLIYPSGLRIDVIWVFDWILSKSATENDTRCGFRKRFVSDSGELGGGWGFCCRTNMQKPGFLLQNVSPLRVPPQQPLRRLSSKRSQIATGQHSSPTVFPEKRGKVKSSRQNVVIVASEDPEKVKAQEHRIDIGDEQSDLLGDEVFVGKLTLDKRPTSASADVQTSTETKDQEGVDAKLTRKALVWGSHMLYLEDVISVSYNSGLRHFTVHSYPIRKRSCGLSCFLKPQRRQKDFRFLASSSEEALRWVGSFADLQCFVNCLRHPLGSSKKQGSETVPNDFSPEHYIKCKSPPRILVILNPRSGHGRSTKVFHGKVEPIFKLAGFQMEIVKTTAAGHARSLASNVDFSTCPDGIICVGGDGIINEVLNGLLSRNDQKEAISIPIGIIPAGSDNSLIWTVLGVRDPISAAIAIVKGGLTRTDVLAVEWIQTGIVHYGLTVSYFGFVSDVLELSEKYQKRFGPLRYFVAGFLKFLCLPKYSFEVEYLPVSEADPEVKFHVDQEGFDMMDIYPDIMRNSKTEGIPRASSLSSIDSIMTPSRMSGDLDMTCSTHASSEPSEYVRGLDPKKKRLSSGKSNVMAEPEEVIHPQPPHSTTPNWPRTRSKSRTDKGWTGLTATNDSRCSWGNTAVNDKEDISSTMSDPGPIWDAEPKWDTGPKWDTEPNWGDENPVQLPVPPEEIEVGPVKEVAPKFEEKWVTKKGQLLGVLICNHSCKTVQSSQVVAPKAEHDDNTLDLLLVHGNGRLKLARFFLLLQFGRHVSLPYVEYVKVKSVKIKTTGKSAHNGCGIDGELLSMNGQVVCSLLPEQCRLIGRPAHDHV</sequence>
<dbReference type="GO" id="GO:0005524">
    <property type="term" value="F:ATP binding"/>
    <property type="evidence" value="ECO:0007669"/>
    <property type="project" value="UniProtKB-KW"/>
</dbReference>
<evidence type="ECO:0000256" key="3">
    <source>
        <dbReference type="ARBA" id="ARBA00022777"/>
    </source>
</evidence>
<proteinExistence type="predicted"/>
<dbReference type="PANTHER" id="PTHR12358:SF111">
    <property type="entry name" value="CERAMIDE KINASE, ISOFORM A"/>
    <property type="match status" value="1"/>
</dbReference>
<evidence type="ECO:0000259" key="6">
    <source>
        <dbReference type="PROSITE" id="PS50146"/>
    </source>
</evidence>
<dbReference type="Proteomes" id="UP000283530">
    <property type="component" value="Unassembled WGS sequence"/>
</dbReference>
<dbReference type="EMBL" id="QPKB01000006">
    <property type="protein sequence ID" value="RWR87765.1"/>
    <property type="molecule type" value="Genomic_DNA"/>
</dbReference>
<keyword evidence="8" id="KW-1185">Reference proteome</keyword>
<feature type="compositionally biased region" description="Polar residues" evidence="5">
    <location>
        <begin position="589"/>
        <end position="598"/>
    </location>
</feature>
<evidence type="ECO:0000256" key="5">
    <source>
        <dbReference type="SAM" id="MobiDB-lite"/>
    </source>
</evidence>
<dbReference type="InterPro" id="IPR050187">
    <property type="entry name" value="Lipid_Phosphate_FormReg"/>
</dbReference>